<keyword evidence="2" id="KW-1185">Reference proteome</keyword>
<evidence type="ECO:0000313" key="1">
    <source>
        <dbReference type="EMBL" id="KAJ4438422.1"/>
    </source>
</evidence>
<protein>
    <submittedName>
        <fullName evidence="1">Uncharacterized protein</fullName>
    </submittedName>
</protein>
<gene>
    <name evidence="1" type="ORF">ANN_14367</name>
</gene>
<accession>A0ABQ8SXQ0</accession>
<reference evidence="1 2" key="1">
    <citation type="journal article" date="2022" name="Allergy">
        <title>Genome assembly and annotation of Periplaneta americana reveal a comprehensive cockroach allergen profile.</title>
        <authorList>
            <person name="Wang L."/>
            <person name="Xiong Q."/>
            <person name="Saelim N."/>
            <person name="Wang L."/>
            <person name="Nong W."/>
            <person name="Wan A.T."/>
            <person name="Shi M."/>
            <person name="Liu X."/>
            <person name="Cao Q."/>
            <person name="Hui J.H.L."/>
            <person name="Sookrung N."/>
            <person name="Leung T.F."/>
            <person name="Tungtrongchitr A."/>
            <person name="Tsui S.K.W."/>
        </authorList>
    </citation>
    <scope>NUCLEOTIDE SEQUENCE [LARGE SCALE GENOMIC DNA]</scope>
    <source>
        <strain evidence="1">PWHHKU_190912</strain>
    </source>
</reference>
<dbReference type="EMBL" id="JAJSOF020000019">
    <property type="protein sequence ID" value="KAJ4438422.1"/>
    <property type="molecule type" value="Genomic_DNA"/>
</dbReference>
<name>A0ABQ8SXQ0_PERAM</name>
<proteinExistence type="predicted"/>
<organism evidence="1 2">
    <name type="scientific">Periplaneta americana</name>
    <name type="common">American cockroach</name>
    <name type="synonym">Blatta americana</name>
    <dbReference type="NCBI Taxonomy" id="6978"/>
    <lineage>
        <taxon>Eukaryota</taxon>
        <taxon>Metazoa</taxon>
        <taxon>Ecdysozoa</taxon>
        <taxon>Arthropoda</taxon>
        <taxon>Hexapoda</taxon>
        <taxon>Insecta</taxon>
        <taxon>Pterygota</taxon>
        <taxon>Neoptera</taxon>
        <taxon>Polyneoptera</taxon>
        <taxon>Dictyoptera</taxon>
        <taxon>Blattodea</taxon>
        <taxon>Blattoidea</taxon>
        <taxon>Blattidae</taxon>
        <taxon>Blattinae</taxon>
        <taxon>Periplaneta</taxon>
    </lineage>
</organism>
<sequence>MLAMILTLVAKGYFTEKIHKFPVRGHTFLYCDRDFALMEKSKRGKKPLVPPDLVEIIVLANQKHPFLLVNNPEFFDWVEAANKLLNTKKMYISKRS</sequence>
<dbReference type="Proteomes" id="UP001148838">
    <property type="component" value="Unassembled WGS sequence"/>
</dbReference>
<evidence type="ECO:0000313" key="2">
    <source>
        <dbReference type="Proteomes" id="UP001148838"/>
    </source>
</evidence>
<comment type="caution">
    <text evidence="1">The sequence shown here is derived from an EMBL/GenBank/DDBJ whole genome shotgun (WGS) entry which is preliminary data.</text>
</comment>